<feature type="compositionally biased region" description="Basic and acidic residues" evidence="1">
    <location>
        <begin position="190"/>
        <end position="218"/>
    </location>
</feature>
<feature type="compositionally biased region" description="Basic and acidic residues" evidence="1">
    <location>
        <begin position="154"/>
        <end position="175"/>
    </location>
</feature>
<feature type="compositionally biased region" description="Polar residues" evidence="1">
    <location>
        <begin position="219"/>
        <end position="233"/>
    </location>
</feature>
<feature type="compositionally biased region" description="Polar residues" evidence="1">
    <location>
        <begin position="59"/>
        <end position="71"/>
    </location>
</feature>
<feature type="region of interest" description="Disordered" evidence="1">
    <location>
        <begin position="1"/>
        <end position="233"/>
    </location>
</feature>
<sequence>TKLTRGNSEEYRRREEHARKLAAEIEQSPTYKKNAELENINGDDDEEAKFSAVVRPNDGDNQSSYPATAGSNKYVPPNKRQGPPVVGSKSGRGGSQGAVGSRSAMSTQPYPPAQLTSQHSSESVNGGKCIQIEEPIRTVPASTAGPTVRTTSRNMHEAERHVTSEKKQRDLEDLKSFGSNFKLAPNANKELSESERHKEKDINRNVKEQPSETKDTNNRDISTSDNSSVVSETATTISVSRGINHVENMKNTVVPERNSFKHEALVATSQSMEQSSGGVSSSVDADFAASETSTSSQISSTQTTIVVNSNLRAEAQEFVPRSSLASHQQVPTPPQQPTPTPNQTVLYYTPQMTQMPPVNQVMVQQQQFQVKRADVSVKNMNATAMQKTGQPLLAHNHVFMVQQPVATGYNHGQMITMPPPTQQRIMSQPSMHPGVVPSPMSGPQSIDLSQPMYIGQQGPMPAHMNQQWQMYMSSQHASQPMHNNPAPSPVHTNPTQVMNPGPHPPSSGTPQPQQGYPQNPHQPHPPLQPSPHNQPSPQNMQPYNSFTSHGVPPMQMQGSIGSHQFPMPQHSSVPTSVTYSMQGHQHHNSNQLQHIVMMPSNAQHPGPSGQMGQHHHHHHNMQQFAGHHMPSGIQQPHLVPQSGMQGMPSQGPSSQQHMSSQQMPQYIHGVQHPGGQHIPSYQPSQ</sequence>
<feature type="compositionally biased region" description="Polar residues" evidence="1">
    <location>
        <begin position="103"/>
        <end position="124"/>
    </location>
</feature>
<dbReference type="Proteomes" id="UP000828390">
    <property type="component" value="Unassembled WGS sequence"/>
</dbReference>
<dbReference type="EMBL" id="JAIWYP010000001">
    <property type="protein sequence ID" value="KAH3891476.1"/>
    <property type="molecule type" value="Genomic_DNA"/>
</dbReference>
<feature type="region of interest" description="Disordered" evidence="1">
    <location>
        <begin position="473"/>
        <end position="588"/>
    </location>
</feature>
<feature type="compositionally biased region" description="Basic and acidic residues" evidence="1">
    <location>
        <begin position="7"/>
        <end position="23"/>
    </location>
</feature>
<dbReference type="GO" id="GO:0010494">
    <property type="term" value="C:cytoplasmic stress granule"/>
    <property type="evidence" value="ECO:0007669"/>
    <property type="project" value="TreeGrafter"/>
</dbReference>
<proteinExistence type="predicted"/>
<name>A0A9D4NBT5_DREPO</name>
<feature type="compositionally biased region" description="Pro residues" evidence="1">
    <location>
        <begin position="331"/>
        <end position="340"/>
    </location>
</feature>
<feature type="compositionally biased region" description="Polar residues" evidence="1">
    <location>
        <begin position="140"/>
        <end position="153"/>
    </location>
</feature>
<dbReference type="PANTHER" id="PTHR12854">
    <property type="entry name" value="ATAXIN 2-RELATED"/>
    <property type="match status" value="1"/>
</dbReference>
<evidence type="ECO:0000313" key="3">
    <source>
        <dbReference type="EMBL" id="KAH3891476.1"/>
    </source>
</evidence>
<feature type="compositionally biased region" description="Polar residues" evidence="1">
    <location>
        <begin position="569"/>
        <end position="588"/>
    </location>
</feature>
<dbReference type="PANTHER" id="PTHR12854:SF7">
    <property type="entry name" value="ATAXIN-2 HOMOLOG"/>
    <property type="match status" value="1"/>
</dbReference>
<dbReference type="GO" id="GO:0034063">
    <property type="term" value="P:stress granule assembly"/>
    <property type="evidence" value="ECO:0007669"/>
    <property type="project" value="TreeGrafter"/>
</dbReference>
<keyword evidence="4" id="KW-1185">Reference proteome</keyword>
<evidence type="ECO:0000256" key="1">
    <source>
        <dbReference type="SAM" id="MobiDB-lite"/>
    </source>
</evidence>
<evidence type="ECO:0000259" key="2">
    <source>
        <dbReference type="SMART" id="SM01272"/>
    </source>
</evidence>
<dbReference type="AlphaFoldDB" id="A0A9D4NBT5"/>
<evidence type="ECO:0000313" key="4">
    <source>
        <dbReference type="Proteomes" id="UP000828390"/>
    </source>
</evidence>
<feature type="region of interest" description="Disordered" evidence="1">
    <location>
        <begin position="319"/>
        <end position="341"/>
    </location>
</feature>
<feature type="non-terminal residue" evidence="3">
    <location>
        <position position="685"/>
    </location>
</feature>
<dbReference type="InterPro" id="IPR009604">
    <property type="entry name" value="LsmAD_domain"/>
</dbReference>
<feature type="compositionally biased region" description="Pro residues" evidence="1">
    <location>
        <begin position="520"/>
        <end position="534"/>
    </location>
</feature>
<organism evidence="3 4">
    <name type="scientific">Dreissena polymorpha</name>
    <name type="common">Zebra mussel</name>
    <name type="synonym">Mytilus polymorpha</name>
    <dbReference type="NCBI Taxonomy" id="45954"/>
    <lineage>
        <taxon>Eukaryota</taxon>
        <taxon>Metazoa</taxon>
        <taxon>Spiralia</taxon>
        <taxon>Lophotrochozoa</taxon>
        <taxon>Mollusca</taxon>
        <taxon>Bivalvia</taxon>
        <taxon>Autobranchia</taxon>
        <taxon>Heteroconchia</taxon>
        <taxon>Euheterodonta</taxon>
        <taxon>Imparidentia</taxon>
        <taxon>Neoheterodontei</taxon>
        <taxon>Myida</taxon>
        <taxon>Dreissenoidea</taxon>
        <taxon>Dreissenidae</taxon>
        <taxon>Dreissena</taxon>
    </lineage>
</organism>
<feature type="domain" description="LsmAD" evidence="2">
    <location>
        <begin position="1"/>
        <end position="56"/>
    </location>
</feature>
<feature type="compositionally biased region" description="Polar residues" evidence="1">
    <location>
        <begin position="473"/>
        <end position="482"/>
    </location>
</feature>
<reference evidence="3" key="2">
    <citation type="submission" date="2020-11" db="EMBL/GenBank/DDBJ databases">
        <authorList>
            <person name="McCartney M.A."/>
            <person name="Auch B."/>
            <person name="Kono T."/>
            <person name="Mallez S."/>
            <person name="Becker A."/>
            <person name="Gohl D.M."/>
            <person name="Silverstein K.A.T."/>
            <person name="Koren S."/>
            <person name="Bechman K.B."/>
            <person name="Herman A."/>
            <person name="Abrahante J.E."/>
            <person name="Garbe J."/>
        </authorList>
    </citation>
    <scope>NUCLEOTIDE SEQUENCE</scope>
    <source>
        <strain evidence="3">Duluth1</strain>
        <tissue evidence="3">Whole animal</tissue>
    </source>
</reference>
<dbReference type="GO" id="GO:0003729">
    <property type="term" value="F:mRNA binding"/>
    <property type="evidence" value="ECO:0007669"/>
    <property type="project" value="TreeGrafter"/>
</dbReference>
<dbReference type="InterPro" id="IPR045117">
    <property type="entry name" value="ATXN2-like"/>
</dbReference>
<protein>
    <recommendedName>
        <fullName evidence="2">LsmAD domain-containing protein</fullName>
    </recommendedName>
</protein>
<feature type="compositionally biased region" description="Low complexity" evidence="1">
    <location>
        <begin position="642"/>
        <end position="665"/>
    </location>
</feature>
<feature type="compositionally biased region" description="Low complexity" evidence="1">
    <location>
        <begin position="508"/>
        <end position="519"/>
    </location>
</feature>
<reference evidence="3" key="1">
    <citation type="journal article" date="2019" name="bioRxiv">
        <title>The Genome of the Zebra Mussel, Dreissena polymorpha: A Resource for Invasive Species Research.</title>
        <authorList>
            <person name="McCartney M.A."/>
            <person name="Auch B."/>
            <person name="Kono T."/>
            <person name="Mallez S."/>
            <person name="Zhang Y."/>
            <person name="Obille A."/>
            <person name="Becker A."/>
            <person name="Abrahante J.E."/>
            <person name="Garbe J."/>
            <person name="Badalamenti J.P."/>
            <person name="Herman A."/>
            <person name="Mangelson H."/>
            <person name="Liachko I."/>
            <person name="Sullivan S."/>
            <person name="Sone E.D."/>
            <person name="Koren S."/>
            <person name="Silverstein K.A.T."/>
            <person name="Beckman K.B."/>
            <person name="Gohl D.M."/>
        </authorList>
    </citation>
    <scope>NUCLEOTIDE SEQUENCE</scope>
    <source>
        <strain evidence="3">Duluth1</strain>
        <tissue evidence="3">Whole animal</tissue>
    </source>
</reference>
<dbReference type="SMART" id="SM01272">
    <property type="entry name" value="LsmAD"/>
    <property type="match status" value="1"/>
</dbReference>
<accession>A0A9D4NBT5</accession>
<comment type="caution">
    <text evidence="3">The sequence shown here is derived from an EMBL/GenBank/DDBJ whole genome shotgun (WGS) entry which is preliminary data.</text>
</comment>
<feature type="region of interest" description="Disordered" evidence="1">
    <location>
        <begin position="642"/>
        <end position="685"/>
    </location>
</feature>
<dbReference type="Pfam" id="PF06741">
    <property type="entry name" value="LsmAD"/>
    <property type="match status" value="1"/>
</dbReference>
<gene>
    <name evidence="3" type="ORF">DPMN_015578</name>
</gene>